<dbReference type="AlphaFoldDB" id="A0A1Y1RWC6"/>
<dbReference type="EMBL" id="MWQY01000013">
    <property type="protein sequence ID" value="ORC34445.1"/>
    <property type="molecule type" value="Genomic_DNA"/>
</dbReference>
<keyword evidence="7" id="KW-1185">Reference proteome</keyword>
<dbReference type="GO" id="GO:0005524">
    <property type="term" value="F:ATP binding"/>
    <property type="evidence" value="ECO:0007669"/>
    <property type="project" value="UniProtKB-KW"/>
</dbReference>
<dbReference type="RefSeq" id="WP_083051259.1">
    <property type="nucleotide sequence ID" value="NZ_MWQY01000013.1"/>
</dbReference>
<dbReference type="InterPro" id="IPR017911">
    <property type="entry name" value="MacB-like_ATP-bd"/>
</dbReference>
<dbReference type="PROSITE" id="PS00211">
    <property type="entry name" value="ABC_TRANSPORTER_1"/>
    <property type="match status" value="1"/>
</dbReference>
<evidence type="ECO:0000256" key="2">
    <source>
        <dbReference type="ARBA" id="ARBA00022448"/>
    </source>
</evidence>
<accession>A0A1Y1RWC6</accession>
<dbReference type="PANTHER" id="PTHR24220:SF689">
    <property type="entry name" value="LIPOPROTEIN-RELEASING SYSTEM ATP-BINDING PROTEIN LOLD"/>
    <property type="match status" value="1"/>
</dbReference>
<feature type="domain" description="ABC transporter" evidence="5">
    <location>
        <begin position="4"/>
        <end position="224"/>
    </location>
</feature>
<reference evidence="6 7" key="1">
    <citation type="submission" date="2017-03" db="EMBL/GenBank/DDBJ databases">
        <title>Draft Genome sequence of Marispirochaeta sp. strain JC444.</title>
        <authorList>
            <person name="Shivani Y."/>
            <person name="Subhash Y."/>
            <person name="Sasikala C."/>
            <person name="Ramana C."/>
        </authorList>
    </citation>
    <scope>NUCLEOTIDE SEQUENCE [LARGE SCALE GENOMIC DNA]</scope>
    <source>
        <strain evidence="6 7">JC444</strain>
    </source>
</reference>
<comment type="similarity">
    <text evidence="1">Belongs to the ABC transporter superfamily.</text>
</comment>
<organism evidence="6 7">
    <name type="scientific">Marispirochaeta aestuarii</name>
    <dbReference type="NCBI Taxonomy" id="1963862"/>
    <lineage>
        <taxon>Bacteria</taxon>
        <taxon>Pseudomonadati</taxon>
        <taxon>Spirochaetota</taxon>
        <taxon>Spirochaetia</taxon>
        <taxon>Spirochaetales</taxon>
        <taxon>Spirochaetaceae</taxon>
        <taxon>Marispirochaeta</taxon>
    </lineage>
</organism>
<dbReference type="InterPro" id="IPR027417">
    <property type="entry name" value="P-loop_NTPase"/>
</dbReference>
<dbReference type="STRING" id="1963862.B4O97_12445"/>
<name>A0A1Y1RWC6_9SPIO</name>
<dbReference type="InterPro" id="IPR003439">
    <property type="entry name" value="ABC_transporter-like_ATP-bd"/>
</dbReference>
<dbReference type="GO" id="GO:0016887">
    <property type="term" value="F:ATP hydrolysis activity"/>
    <property type="evidence" value="ECO:0007669"/>
    <property type="project" value="InterPro"/>
</dbReference>
<keyword evidence="3" id="KW-0547">Nucleotide-binding</keyword>
<dbReference type="OrthoDB" id="9805538at2"/>
<dbReference type="GO" id="GO:0022857">
    <property type="term" value="F:transmembrane transporter activity"/>
    <property type="evidence" value="ECO:0007669"/>
    <property type="project" value="TreeGrafter"/>
</dbReference>
<evidence type="ECO:0000256" key="1">
    <source>
        <dbReference type="ARBA" id="ARBA00005417"/>
    </source>
</evidence>
<keyword evidence="2" id="KW-0813">Transport</keyword>
<protein>
    <submittedName>
        <fullName evidence="6">Lipoprotein ABC transporter ATP-binding protein</fullName>
    </submittedName>
</protein>
<keyword evidence="6" id="KW-0449">Lipoprotein</keyword>
<proteinExistence type="inferred from homology"/>
<dbReference type="InterPro" id="IPR015854">
    <property type="entry name" value="ABC_transpr_LolD-like"/>
</dbReference>
<evidence type="ECO:0000256" key="4">
    <source>
        <dbReference type="ARBA" id="ARBA00022840"/>
    </source>
</evidence>
<sequence>MELLRLEGLTKRYVSGTEVLTILDKVDLSIPAGSVTVFTGESGSGKSTLLNIIGALDNPDSGQIQVDGIRVDQLSETETNRYRSETVGFVFQFHYLLEGFSALENTMLPAYMRGLPLTEARERARTLLSRVGLEKRLDHTPAMLSGGERQRVALARALINDPKLLLADEPTGNLDEGNTRRVKELLFSLVRDTGRTLLLVTHESAFIPEGDRAYRLHAGGLETL</sequence>
<dbReference type="PROSITE" id="PS50893">
    <property type="entry name" value="ABC_TRANSPORTER_2"/>
    <property type="match status" value="1"/>
</dbReference>
<dbReference type="SUPFAM" id="SSF52540">
    <property type="entry name" value="P-loop containing nucleoside triphosphate hydrolases"/>
    <property type="match status" value="1"/>
</dbReference>
<comment type="caution">
    <text evidence="6">The sequence shown here is derived from an EMBL/GenBank/DDBJ whole genome shotgun (WGS) entry which is preliminary data.</text>
</comment>
<dbReference type="PANTHER" id="PTHR24220">
    <property type="entry name" value="IMPORT ATP-BINDING PROTEIN"/>
    <property type="match status" value="1"/>
</dbReference>
<dbReference type="InterPro" id="IPR017871">
    <property type="entry name" value="ABC_transporter-like_CS"/>
</dbReference>
<evidence type="ECO:0000313" key="6">
    <source>
        <dbReference type="EMBL" id="ORC34445.1"/>
    </source>
</evidence>
<keyword evidence="4 6" id="KW-0067">ATP-binding</keyword>
<dbReference type="Proteomes" id="UP000192343">
    <property type="component" value="Unassembled WGS sequence"/>
</dbReference>
<dbReference type="GO" id="GO:0005886">
    <property type="term" value="C:plasma membrane"/>
    <property type="evidence" value="ECO:0007669"/>
    <property type="project" value="TreeGrafter"/>
</dbReference>
<gene>
    <name evidence="6" type="ORF">B4O97_12445</name>
</gene>
<dbReference type="CDD" id="cd03255">
    <property type="entry name" value="ABC_MJ0796_LolCDE_FtsE"/>
    <property type="match status" value="1"/>
</dbReference>
<evidence type="ECO:0000256" key="3">
    <source>
        <dbReference type="ARBA" id="ARBA00022741"/>
    </source>
</evidence>
<evidence type="ECO:0000259" key="5">
    <source>
        <dbReference type="PROSITE" id="PS50893"/>
    </source>
</evidence>
<dbReference type="Gene3D" id="3.40.50.300">
    <property type="entry name" value="P-loop containing nucleotide triphosphate hydrolases"/>
    <property type="match status" value="1"/>
</dbReference>
<dbReference type="SMART" id="SM00382">
    <property type="entry name" value="AAA"/>
    <property type="match status" value="1"/>
</dbReference>
<evidence type="ECO:0000313" key="7">
    <source>
        <dbReference type="Proteomes" id="UP000192343"/>
    </source>
</evidence>
<dbReference type="Pfam" id="PF00005">
    <property type="entry name" value="ABC_tran"/>
    <property type="match status" value="1"/>
</dbReference>
<dbReference type="InterPro" id="IPR003593">
    <property type="entry name" value="AAA+_ATPase"/>
</dbReference>